<evidence type="ECO:0000256" key="2">
    <source>
        <dbReference type="ARBA" id="ARBA00009055"/>
    </source>
</evidence>
<accession>A0ABS1ITA6</accession>
<evidence type="ECO:0000256" key="9">
    <source>
        <dbReference type="SAM" id="Phobius"/>
    </source>
</evidence>
<feature type="domain" description="POTRA" evidence="10">
    <location>
        <begin position="96"/>
        <end position="171"/>
    </location>
</feature>
<keyword evidence="3" id="KW-0813">Transport</keyword>
<dbReference type="PROSITE" id="PS51779">
    <property type="entry name" value="POTRA"/>
    <property type="match status" value="1"/>
</dbReference>
<organism evidence="11 12">
    <name type="scientific">Limnobaculum allomyrinae</name>
    <dbReference type="NCBI Taxonomy" id="2791986"/>
    <lineage>
        <taxon>Bacteria</taxon>
        <taxon>Pseudomonadati</taxon>
        <taxon>Pseudomonadota</taxon>
        <taxon>Gammaproteobacteria</taxon>
        <taxon>Enterobacterales</taxon>
        <taxon>Budviciaceae</taxon>
        <taxon>Limnobaculum</taxon>
    </lineage>
</organism>
<dbReference type="InterPro" id="IPR051544">
    <property type="entry name" value="TPS_OM_transporter"/>
</dbReference>
<name>A0ABS1ITA6_9GAMM</name>
<reference evidence="11 12" key="1">
    <citation type="submission" date="2020-11" db="EMBL/GenBank/DDBJ databases">
        <title>Insectihabitans protaetiae gen. nov. sp. nov. and Insectihabitans allomyrinae sp. nov., isolated from larvae of Protaetia brevitarsis seulensis and Allomyrina dichotoma, respectively.</title>
        <authorList>
            <person name="Lee S.D."/>
            <person name="Byeon Y.-S."/>
            <person name="Kim S.-M."/>
            <person name="Yang H.L."/>
            <person name="Kim I.S."/>
        </authorList>
    </citation>
    <scope>NUCLEOTIDE SEQUENCE [LARGE SCALE GENOMIC DNA]</scope>
    <source>
        <strain evidence="11 12">BWR-B9</strain>
    </source>
</reference>
<proteinExistence type="inferred from homology"/>
<dbReference type="InterPro" id="IPR027282">
    <property type="entry name" value="TPS"/>
</dbReference>
<dbReference type="PANTHER" id="PTHR34597:SF3">
    <property type="entry name" value="OUTER MEMBRANE TRANSPORTER CDIB"/>
    <property type="match status" value="1"/>
</dbReference>
<evidence type="ECO:0000256" key="3">
    <source>
        <dbReference type="ARBA" id="ARBA00022448"/>
    </source>
</evidence>
<comment type="caution">
    <text evidence="11">The sequence shown here is derived from an EMBL/GenBank/DDBJ whole genome shotgun (WGS) entry which is preliminary data.</text>
</comment>
<keyword evidence="7 9" id="KW-0472">Membrane</keyword>
<keyword evidence="8" id="KW-0998">Cell outer membrane</keyword>
<evidence type="ECO:0000256" key="8">
    <source>
        <dbReference type="ARBA" id="ARBA00023237"/>
    </source>
</evidence>
<feature type="transmembrane region" description="Helical" evidence="9">
    <location>
        <begin position="20"/>
        <end position="43"/>
    </location>
</feature>
<keyword evidence="6" id="KW-0653">Protein transport</keyword>
<dbReference type="PANTHER" id="PTHR34597">
    <property type="entry name" value="SLR1661 PROTEIN"/>
    <property type="match status" value="1"/>
</dbReference>
<dbReference type="EMBL" id="JADRCR010000007">
    <property type="protein sequence ID" value="MBK5144777.1"/>
    <property type="molecule type" value="Genomic_DNA"/>
</dbReference>
<keyword evidence="12" id="KW-1185">Reference proteome</keyword>
<evidence type="ECO:0000256" key="7">
    <source>
        <dbReference type="ARBA" id="ARBA00023136"/>
    </source>
</evidence>
<dbReference type="InterPro" id="IPR035251">
    <property type="entry name" value="ShlB_POTRA"/>
</dbReference>
<dbReference type="InterPro" id="IPR034746">
    <property type="entry name" value="POTRA"/>
</dbReference>
<dbReference type="Proteomes" id="UP001296921">
    <property type="component" value="Unassembled WGS sequence"/>
</dbReference>
<comment type="subcellular location">
    <subcellularLocation>
        <location evidence="1">Cell outer membrane</location>
    </subcellularLocation>
</comment>
<dbReference type="Pfam" id="PF03865">
    <property type="entry name" value="ShlB"/>
    <property type="match status" value="1"/>
</dbReference>
<keyword evidence="9" id="KW-1133">Transmembrane helix</keyword>
<dbReference type="InterPro" id="IPR013686">
    <property type="entry name" value="Polypept-transport_assoc_ShlB"/>
</dbReference>
<protein>
    <submittedName>
        <fullName evidence="11">ShlB/FhaC/HecB family hemolysin secretion/activation protein</fullName>
    </submittedName>
</protein>
<keyword evidence="5 9" id="KW-0812">Transmembrane</keyword>
<evidence type="ECO:0000256" key="1">
    <source>
        <dbReference type="ARBA" id="ARBA00004442"/>
    </source>
</evidence>
<dbReference type="InterPro" id="IPR005565">
    <property type="entry name" value="Hemolysn_activator_HlyB_C"/>
</dbReference>
<sequence length="578" mass="64413">MTFILKSVWDNSVNLYLSTVLTIIKFIILLFTVFNVIVCLSYAHAAPLNPADRGDIEQQQRDILLQNQQQREDLERNVELRTSPQSTSPEISGPCFSINHINIEQATRLSEKDKNQLVQPYLNQCMGISQISKLVEVVSEWYISRGYITSRAFLTEQDLSSGTLNIWVLEGKLETVLLEGESTTALGMAFPGLEGNIFNLRDIEQGMEQINRVRTVPVQIEILPGSEQGLSVVNLSATPEFPLSFTLGFDNSGQKSTGTGQMNSSVTGNNLLGIADKWFVNGAKSSDLSNSHDAQSLQASLSVPYGYALFDYSYSWSDYLNSIDNRGYYWRSRGDSQTHRLNSSWTLYRDGDIKTGLSLGITHRISRNYLNDVLLQSSSRKLSSVTIGINHGQKLWGGFATLNPAYSQGVPWLGAEDDDGKPSGAPKEEFSKWSLSGSYYFPLTERVTWLSSVYGQWTPDRLYGSERLTIGGESSVRGFKEQYLAGDSGGYLRNELNTYLFTMPVMGQVSLVTAVDGGYLHHDSLDKYASGTLWGAAVGLSTAHRHVSSSFTVSKPLKYPDWLEPDRYAVYYRIGLMF</sequence>
<evidence type="ECO:0000256" key="5">
    <source>
        <dbReference type="ARBA" id="ARBA00022692"/>
    </source>
</evidence>
<evidence type="ECO:0000259" key="10">
    <source>
        <dbReference type="PROSITE" id="PS51779"/>
    </source>
</evidence>
<gene>
    <name evidence="11" type="ORF">I2494_13825</name>
</gene>
<dbReference type="PIRSF" id="PIRSF029745">
    <property type="entry name" value="FhaC"/>
    <property type="match status" value="1"/>
</dbReference>
<dbReference type="Pfam" id="PF17287">
    <property type="entry name" value="POTRA_3"/>
    <property type="match status" value="1"/>
</dbReference>
<comment type="similarity">
    <text evidence="2">Belongs to the TPS (TC 1.B.20) family.</text>
</comment>
<evidence type="ECO:0000256" key="4">
    <source>
        <dbReference type="ARBA" id="ARBA00022452"/>
    </source>
</evidence>
<keyword evidence="4" id="KW-1134">Transmembrane beta strand</keyword>
<dbReference type="Pfam" id="PF08479">
    <property type="entry name" value="POTRA_2"/>
    <property type="match status" value="1"/>
</dbReference>
<evidence type="ECO:0000313" key="12">
    <source>
        <dbReference type="Proteomes" id="UP001296921"/>
    </source>
</evidence>
<dbReference type="RefSeq" id="WP_218467346.1">
    <property type="nucleotide sequence ID" value="NZ_JADRCR010000007.1"/>
</dbReference>
<evidence type="ECO:0000256" key="6">
    <source>
        <dbReference type="ARBA" id="ARBA00022927"/>
    </source>
</evidence>
<evidence type="ECO:0000313" key="11">
    <source>
        <dbReference type="EMBL" id="MBK5144777.1"/>
    </source>
</evidence>